<dbReference type="Gene3D" id="3.40.50.720">
    <property type="entry name" value="NAD(P)-binding Rossmann-like Domain"/>
    <property type="match status" value="1"/>
</dbReference>
<reference evidence="7" key="3">
    <citation type="submission" date="2025-09" db="UniProtKB">
        <authorList>
            <consortium name="Ensembl"/>
        </authorList>
    </citation>
    <scope>IDENTIFICATION</scope>
</reference>
<name>A0A493TC03_ANAPP</name>
<dbReference type="GO" id="GO:0006551">
    <property type="term" value="P:L-leucine metabolic process"/>
    <property type="evidence" value="ECO:0007669"/>
    <property type="project" value="Ensembl"/>
</dbReference>
<dbReference type="AlphaFoldDB" id="A0A493TC03"/>
<reference evidence="7" key="2">
    <citation type="submission" date="2025-08" db="UniProtKB">
        <authorList>
            <consortium name="Ensembl"/>
        </authorList>
    </citation>
    <scope>IDENTIFICATION</scope>
</reference>
<evidence type="ECO:0000256" key="5">
    <source>
        <dbReference type="ARBA" id="ARBA00023002"/>
    </source>
</evidence>
<evidence type="ECO:0000256" key="3">
    <source>
        <dbReference type="ARBA" id="ARBA00022630"/>
    </source>
</evidence>
<dbReference type="Pfam" id="PF01266">
    <property type="entry name" value="DAO"/>
    <property type="match status" value="1"/>
</dbReference>
<dbReference type="GO" id="GO:0042416">
    <property type="term" value="P:dopamine biosynthetic process"/>
    <property type="evidence" value="ECO:0007669"/>
    <property type="project" value="Ensembl"/>
</dbReference>
<dbReference type="InterPro" id="IPR006076">
    <property type="entry name" value="FAD-dep_OxRdtase"/>
</dbReference>
<dbReference type="STRING" id="8840.ENSAPLP00000023195"/>
<reference evidence="7 8" key="1">
    <citation type="submission" date="2017-10" db="EMBL/GenBank/DDBJ databases">
        <title>A new Pekin duck reference genome.</title>
        <authorList>
            <person name="Hou Z.-C."/>
            <person name="Zhou Z.-K."/>
            <person name="Zhu F."/>
            <person name="Hou S.-S."/>
        </authorList>
    </citation>
    <scope>NUCLEOTIDE SEQUENCE [LARGE SCALE GENOMIC DNA]</scope>
</reference>
<evidence type="ECO:0000256" key="4">
    <source>
        <dbReference type="ARBA" id="ARBA00022827"/>
    </source>
</evidence>
<dbReference type="GO" id="GO:0070945">
    <property type="term" value="P:neutrophil-mediated killing of gram-negative bacterium"/>
    <property type="evidence" value="ECO:0007669"/>
    <property type="project" value="Ensembl"/>
</dbReference>
<protein>
    <submittedName>
        <fullName evidence="7">D-amino acid oxidase</fullName>
    </submittedName>
</protein>
<dbReference type="SUPFAM" id="SSF51971">
    <property type="entry name" value="Nucleotide-binding domain"/>
    <property type="match status" value="1"/>
</dbReference>
<dbReference type="GO" id="GO:0005741">
    <property type="term" value="C:mitochondrial outer membrane"/>
    <property type="evidence" value="ECO:0007669"/>
    <property type="project" value="Ensembl"/>
</dbReference>
<evidence type="ECO:0000256" key="2">
    <source>
        <dbReference type="ARBA" id="ARBA00006730"/>
    </source>
</evidence>
<dbReference type="GO" id="GO:0005615">
    <property type="term" value="C:extracellular space"/>
    <property type="evidence" value="ECO:0007669"/>
    <property type="project" value="Ensembl"/>
</dbReference>
<dbReference type="GO" id="GO:0005782">
    <property type="term" value="C:peroxisomal matrix"/>
    <property type="evidence" value="ECO:0007669"/>
    <property type="project" value="Ensembl"/>
</dbReference>
<organism evidence="7 8">
    <name type="scientific">Anas platyrhynchos platyrhynchos</name>
    <name type="common">Northern mallard</name>
    <dbReference type="NCBI Taxonomy" id="8840"/>
    <lineage>
        <taxon>Eukaryota</taxon>
        <taxon>Metazoa</taxon>
        <taxon>Chordata</taxon>
        <taxon>Craniata</taxon>
        <taxon>Vertebrata</taxon>
        <taxon>Euteleostomi</taxon>
        <taxon>Archelosauria</taxon>
        <taxon>Archosauria</taxon>
        <taxon>Dinosauria</taxon>
        <taxon>Saurischia</taxon>
        <taxon>Theropoda</taxon>
        <taxon>Coelurosauria</taxon>
        <taxon>Aves</taxon>
        <taxon>Neognathae</taxon>
        <taxon>Galloanserae</taxon>
        <taxon>Anseriformes</taxon>
        <taxon>Anatidae</taxon>
        <taxon>Anatinae</taxon>
        <taxon>Anas</taxon>
    </lineage>
</organism>
<dbReference type="Ensembl" id="ENSAPLT00000027281.1">
    <property type="protein sequence ID" value="ENSAPLP00000023195.1"/>
    <property type="gene ID" value="ENSAPLG00000018816.1"/>
</dbReference>
<dbReference type="InterPro" id="IPR023209">
    <property type="entry name" value="DAO"/>
</dbReference>
<comment type="cofactor">
    <cofactor evidence="1">
        <name>FAD</name>
        <dbReference type="ChEBI" id="CHEBI:57692"/>
    </cofactor>
</comment>
<dbReference type="Proteomes" id="UP000016666">
    <property type="component" value="Chromosome 16"/>
</dbReference>
<dbReference type="GO" id="GO:0003884">
    <property type="term" value="F:D-amino-acid oxidase activity"/>
    <property type="evidence" value="ECO:0007669"/>
    <property type="project" value="Ensembl"/>
</dbReference>
<keyword evidence="5" id="KW-0560">Oxidoreductase</keyword>
<keyword evidence="8" id="KW-1185">Reference proteome</keyword>
<evidence type="ECO:0000256" key="1">
    <source>
        <dbReference type="ARBA" id="ARBA00001974"/>
    </source>
</evidence>
<dbReference type="GeneTree" id="ENSGT00390000018635"/>
<feature type="domain" description="FAD dependent oxidoreductase" evidence="6">
    <location>
        <begin position="2"/>
        <end position="75"/>
    </location>
</feature>
<keyword evidence="3" id="KW-0285">Flavoprotein</keyword>
<dbReference type="GO" id="GO:0008718">
    <property type="term" value="F:D-amino-acid dehydrogenase activity"/>
    <property type="evidence" value="ECO:0007669"/>
    <property type="project" value="Ensembl"/>
</dbReference>
<dbReference type="GO" id="GO:0071949">
    <property type="term" value="F:FAD binding"/>
    <property type="evidence" value="ECO:0007669"/>
    <property type="project" value="Ensembl"/>
</dbReference>
<dbReference type="PANTHER" id="PTHR11530:SF15">
    <property type="entry name" value="D-AMINO-ACID OXIDASE"/>
    <property type="match status" value="1"/>
</dbReference>
<dbReference type="GO" id="GO:0006562">
    <property type="term" value="P:L-proline catabolic process"/>
    <property type="evidence" value="ECO:0007669"/>
    <property type="project" value="Ensembl"/>
</dbReference>
<dbReference type="GO" id="GO:0007586">
    <property type="term" value="P:digestion"/>
    <property type="evidence" value="ECO:0007669"/>
    <property type="project" value="Ensembl"/>
</dbReference>
<dbReference type="PANTHER" id="PTHR11530">
    <property type="entry name" value="D-AMINO ACID OXIDASE"/>
    <property type="match status" value="1"/>
</dbReference>
<evidence type="ECO:0000313" key="7">
    <source>
        <dbReference type="Ensembl" id="ENSAPLP00000023195.1"/>
    </source>
</evidence>
<evidence type="ECO:0000313" key="8">
    <source>
        <dbReference type="Proteomes" id="UP000016666"/>
    </source>
</evidence>
<accession>A0A493TC03</accession>
<gene>
    <name evidence="7" type="primary">DAO</name>
</gene>
<evidence type="ECO:0000259" key="6">
    <source>
        <dbReference type="Pfam" id="PF01266"/>
    </source>
</evidence>
<proteinExistence type="inferred from homology"/>
<keyword evidence="4" id="KW-0274">FAD</keyword>
<dbReference type="GO" id="GO:0036088">
    <property type="term" value="P:D-serine catabolic process"/>
    <property type="evidence" value="ECO:0007669"/>
    <property type="project" value="Ensembl"/>
</dbReference>
<dbReference type="GO" id="GO:0055130">
    <property type="term" value="P:D-alanine catabolic process"/>
    <property type="evidence" value="ECO:0007669"/>
    <property type="project" value="Ensembl"/>
</dbReference>
<dbReference type="GO" id="GO:0005829">
    <property type="term" value="C:cytosol"/>
    <property type="evidence" value="ECO:0007669"/>
    <property type="project" value="Ensembl"/>
</dbReference>
<dbReference type="GO" id="GO:0042802">
    <property type="term" value="F:identical protein binding"/>
    <property type="evidence" value="ECO:0007669"/>
    <property type="project" value="Ensembl"/>
</dbReference>
<comment type="similarity">
    <text evidence="2">Belongs to the DAMOX/DASOX family.</text>
</comment>
<sequence length="178" mass="19911">MRVAVIGAGVIGLSTALCIHERFQPLVPCLQLEVYADRFTPHTTSDGAAGLWQPYLSDHGELQETLWNKETFDHLLGYLSSPEAKEMGLFLISGYNLFTRPIPVRDCLVTRLCLVTLHLELGVFWLPQGDICPKDRLAEPRCPQQRSGCPETGLGSGDIPPQTLFSLLWWHCRLVEVP</sequence>